<evidence type="ECO:0000256" key="2">
    <source>
        <dbReference type="ARBA" id="ARBA00022645"/>
    </source>
</evidence>
<reference evidence="8" key="1">
    <citation type="submission" date="2015-11" db="EMBL/GenBank/DDBJ databases">
        <title>De novo transcriptome assembly of four potential Pierce s Disease insect vectors from Arizona vineyards.</title>
        <authorList>
            <person name="Tassone E.E."/>
        </authorList>
    </citation>
    <scope>NUCLEOTIDE SEQUENCE</scope>
</reference>
<evidence type="ECO:0000256" key="6">
    <source>
        <dbReference type="ARBA" id="ARBA00023180"/>
    </source>
</evidence>
<dbReference type="PANTHER" id="PTHR11802">
    <property type="entry name" value="SERINE PROTEASE FAMILY S10 SERINE CARBOXYPEPTIDASE"/>
    <property type="match status" value="1"/>
</dbReference>
<dbReference type="EMBL" id="GEBQ01001046">
    <property type="protein sequence ID" value="JAT38931.1"/>
    <property type="molecule type" value="Transcribed_RNA"/>
</dbReference>
<evidence type="ECO:0000256" key="5">
    <source>
        <dbReference type="ARBA" id="ARBA00022801"/>
    </source>
</evidence>
<dbReference type="InterPro" id="IPR033124">
    <property type="entry name" value="Ser_caboxypep_his_AS"/>
</dbReference>
<sequence length="459" mass="52635">MWVFRAVLSVLCSNFLLLNGHFVKSSADSVVEIGDPLILTPLLETGRVSDAQRRSRVRPDIANTISYSGYFTVDKACESNIFFWFFPAQENHEAAPVVLFLQGGPGASSIYSLFEENGPLTYKERLGRRRYSWNVKNNLIFIDQPVGTGYSFTKKGCYAENETVLGEELYSAMVQFYQLFPELRSNKFFITGYSYAGHFIPALGYTIHKNNPNAQVKINLKGMMIGNGWMDAIYQNDLGSYLYQLGLVDTTGRDVYYNNQNRFLEHMKNREYEKAIQIRTAEVTDLYLKYVGNVSIFNYLQDIVTFPTPYETFIQRPEIRRAIHVGNTNFSFQNSVVEEKMGVDPVLSVKPWVEELLEHYFIVFYTGQLDIVCAYPTVENFENNLNWSGEERFKNATRQKWCVNGKQVGYLKGERNLYDVMIRNAGHSVPFDQPEWAYILVNSVTSGPSDNPFHGLVKC</sequence>
<dbReference type="GO" id="GO:0004185">
    <property type="term" value="F:serine-type carboxypeptidase activity"/>
    <property type="evidence" value="ECO:0007669"/>
    <property type="project" value="InterPro"/>
</dbReference>
<comment type="similarity">
    <text evidence="1">Belongs to the peptidase S10 family.</text>
</comment>
<gene>
    <name evidence="8" type="ORF">g.14057</name>
</gene>
<dbReference type="SUPFAM" id="SSF53474">
    <property type="entry name" value="alpha/beta-Hydrolases"/>
    <property type="match status" value="1"/>
</dbReference>
<name>A0A1B6MSL2_9HEMI</name>
<dbReference type="Gene3D" id="3.40.50.1820">
    <property type="entry name" value="alpha/beta hydrolase"/>
    <property type="match status" value="1"/>
</dbReference>
<protein>
    <recommendedName>
        <fullName evidence="9">Carboxypeptidase</fullName>
    </recommendedName>
</protein>
<evidence type="ECO:0008006" key="9">
    <source>
        <dbReference type="Google" id="ProtNLM"/>
    </source>
</evidence>
<keyword evidence="6" id="KW-0325">Glycoprotein</keyword>
<dbReference type="AlphaFoldDB" id="A0A1B6MSL2"/>
<proteinExistence type="inferred from homology"/>
<evidence type="ECO:0000256" key="3">
    <source>
        <dbReference type="ARBA" id="ARBA00022670"/>
    </source>
</evidence>
<dbReference type="GO" id="GO:0006508">
    <property type="term" value="P:proteolysis"/>
    <property type="evidence" value="ECO:0007669"/>
    <property type="project" value="UniProtKB-KW"/>
</dbReference>
<evidence type="ECO:0000256" key="4">
    <source>
        <dbReference type="ARBA" id="ARBA00022729"/>
    </source>
</evidence>
<dbReference type="InterPro" id="IPR001563">
    <property type="entry name" value="Peptidase_S10"/>
</dbReference>
<keyword evidence="3" id="KW-0645">Protease</keyword>
<keyword evidence="2" id="KW-0121">Carboxypeptidase</keyword>
<accession>A0A1B6MSL2</accession>
<feature type="chain" id="PRO_5008588441" description="Carboxypeptidase" evidence="7">
    <location>
        <begin position="28"/>
        <end position="459"/>
    </location>
</feature>
<keyword evidence="5" id="KW-0378">Hydrolase</keyword>
<evidence type="ECO:0000313" key="8">
    <source>
        <dbReference type="EMBL" id="JAT38931.1"/>
    </source>
</evidence>
<evidence type="ECO:0000256" key="7">
    <source>
        <dbReference type="SAM" id="SignalP"/>
    </source>
</evidence>
<dbReference type="PANTHER" id="PTHR11802:SF472">
    <property type="entry name" value="SERINE CARBOXYPEPTIDASE CPVL-RELATED"/>
    <property type="match status" value="1"/>
</dbReference>
<dbReference type="InterPro" id="IPR029058">
    <property type="entry name" value="AB_hydrolase_fold"/>
</dbReference>
<dbReference type="Pfam" id="PF00450">
    <property type="entry name" value="Peptidase_S10"/>
    <property type="match status" value="1"/>
</dbReference>
<evidence type="ECO:0000256" key="1">
    <source>
        <dbReference type="ARBA" id="ARBA00009431"/>
    </source>
</evidence>
<dbReference type="PROSITE" id="PS00560">
    <property type="entry name" value="CARBOXYPEPT_SER_HIS"/>
    <property type="match status" value="1"/>
</dbReference>
<organism evidence="8">
    <name type="scientific">Graphocephala atropunctata</name>
    <dbReference type="NCBI Taxonomy" id="36148"/>
    <lineage>
        <taxon>Eukaryota</taxon>
        <taxon>Metazoa</taxon>
        <taxon>Ecdysozoa</taxon>
        <taxon>Arthropoda</taxon>
        <taxon>Hexapoda</taxon>
        <taxon>Insecta</taxon>
        <taxon>Pterygota</taxon>
        <taxon>Neoptera</taxon>
        <taxon>Paraneoptera</taxon>
        <taxon>Hemiptera</taxon>
        <taxon>Auchenorrhyncha</taxon>
        <taxon>Membracoidea</taxon>
        <taxon>Cicadellidae</taxon>
        <taxon>Cicadellinae</taxon>
        <taxon>Cicadellini</taxon>
        <taxon>Graphocephala</taxon>
    </lineage>
</organism>
<feature type="signal peptide" evidence="7">
    <location>
        <begin position="1"/>
        <end position="27"/>
    </location>
</feature>
<keyword evidence="4 7" id="KW-0732">Signal</keyword>
<dbReference type="PRINTS" id="PR00724">
    <property type="entry name" value="CRBOXYPTASEC"/>
</dbReference>